<dbReference type="Gene3D" id="3.40.50.1980">
    <property type="entry name" value="Nitrogenase molybdenum iron protein domain"/>
    <property type="match status" value="2"/>
</dbReference>
<dbReference type="AlphaFoldDB" id="S7TM12"/>
<dbReference type="EMBL" id="ATHJ01000101">
    <property type="protein sequence ID" value="EPR37730.1"/>
    <property type="molecule type" value="Genomic_DNA"/>
</dbReference>
<keyword evidence="7" id="KW-1185">Reference proteome</keyword>
<feature type="compositionally biased region" description="Basic and acidic residues" evidence="4">
    <location>
        <begin position="118"/>
        <end position="132"/>
    </location>
</feature>
<evidence type="ECO:0000313" key="7">
    <source>
        <dbReference type="Proteomes" id="UP000014977"/>
    </source>
</evidence>
<feature type="signal peptide" evidence="5">
    <location>
        <begin position="1"/>
        <end position="22"/>
    </location>
</feature>
<accession>S7TM12</accession>
<keyword evidence="3 5" id="KW-0732">Signal</keyword>
<evidence type="ECO:0000313" key="6">
    <source>
        <dbReference type="EMBL" id="EPR37730.1"/>
    </source>
</evidence>
<reference evidence="6 7" key="1">
    <citation type="journal article" date="2013" name="Genome Announc.">
        <title>Draft genome sequences for three mercury-methylating, sulfate-reducing bacteria.</title>
        <authorList>
            <person name="Brown S.D."/>
            <person name="Hurt R.A.Jr."/>
            <person name="Gilmour C.C."/>
            <person name="Elias D.A."/>
        </authorList>
    </citation>
    <scope>NUCLEOTIDE SEQUENCE [LARGE SCALE GENOMIC DNA]</scope>
    <source>
        <strain evidence="6 7">DSM 2059</strain>
    </source>
</reference>
<dbReference type="PANTHER" id="PTHR42953:SF3">
    <property type="entry name" value="HIGH-AFFINITY ZINC UPTAKE SYSTEM PROTEIN ZNUA"/>
    <property type="match status" value="1"/>
</dbReference>
<proteinExistence type="inferred from homology"/>
<gene>
    <name evidence="6" type="ORF">dsmv_3019</name>
</gene>
<evidence type="ECO:0000256" key="1">
    <source>
        <dbReference type="ARBA" id="ARBA00011028"/>
    </source>
</evidence>
<protein>
    <submittedName>
        <fullName evidence="6">ABC-type metal ion transporter, periplasmic subunit</fullName>
    </submittedName>
</protein>
<feature type="chain" id="PRO_5030177205" evidence="5">
    <location>
        <begin position="23"/>
        <end position="317"/>
    </location>
</feature>
<keyword evidence="2" id="KW-0813">Transport</keyword>
<dbReference type="GO" id="GO:0046872">
    <property type="term" value="F:metal ion binding"/>
    <property type="evidence" value="ECO:0007669"/>
    <property type="project" value="InterPro"/>
</dbReference>
<dbReference type="eggNOG" id="COG0803">
    <property type="taxonomic scope" value="Bacteria"/>
</dbReference>
<feature type="region of interest" description="Disordered" evidence="4">
    <location>
        <begin position="117"/>
        <end position="159"/>
    </location>
</feature>
<dbReference type="InterPro" id="IPR006127">
    <property type="entry name" value="ZnuA-like"/>
</dbReference>
<comment type="caution">
    <text evidence="6">The sequence shown here is derived from an EMBL/GenBank/DDBJ whole genome shotgun (WGS) entry which is preliminary data.</text>
</comment>
<dbReference type="PANTHER" id="PTHR42953">
    <property type="entry name" value="HIGH-AFFINITY ZINC UPTAKE SYSTEM PROTEIN ZNUA-RELATED"/>
    <property type="match status" value="1"/>
</dbReference>
<feature type="compositionally biased region" description="Basic and acidic residues" evidence="4">
    <location>
        <begin position="139"/>
        <end position="152"/>
    </location>
</feature>
<name>S7TM12_DESML</name>
<dbReference type="RefSeq" id="WP_020878086.1">
    <property type="nucleotide sequence ID" value="NZ_ATHJ01000101.1"/>
</dbReference>
<dbReference type="GO" id="GO:0030001">
    <property type="term" value="P:metal ion transport"/>
    <property type="evidence" value="ECO:0007669"/>
    <property type="project" value="InterPro"/>
</dbReference>
<dbReference type="InterPro" id="IPR050492">
    <property type="entry name" value="Bact_metal-bind_prot9"/>
</dbReference>
<evidence type="ECO:0000256" key="3">
    <source>
        <dbReference type="ARBA" id="ARBA00022729"/>
    </source>
</evidence>
<dbReference type="OrthoDB" id="9810636at2"/>
<evidence type="ECO:0000256" key="2">
    <source>
        <dbReference type="ARBA" id="ARBA00022448"/>
    </source>
</evidence>
<dbReference type="Proteomes" id="UP000014977">
    <property type="component" value="Unassembled WGS sequence"/>
</dbReference>
<dbReference type="STRING" id="897.B2D07_09650"/>
<evidence type="ECO:0000256" key="5">
    <source>
        <dbReference type="SAM" id="SignalP"/>
    </source>
</evidence>
<dbReference type="Pfam" id="PF01297">
    <property type="entry name" value="ZnuA"/>
    <property type="match status" value="1"/>
</dbReference>
<comment type="similarity">
    <text evidence="1">Belongs to the bacterial solute-binding protein 9 family.</text>
</comment>
<evidence type="ECO:0000256" key="4">
    <source>
        <dbReference type="SAM" id="MobiDB-lite"/>
    </source>
</evidence>
<organism evidence="6 7">
    <name type="scientific">Desulfococcus multivorans DSM 2059</name>
    <dbReference type="NCBI Taxonomy" id="1121405"/>
    <lineage>
        <taxon>Bacteria</taxon>
        <taxon>Pseudomonadati</taxon>
        <taxon>Thermodesulfobacteriota</taxon>
        <taxon>Desulfobacteria</taxon>
        <taxon>Desulfobacterales</taxon>
        <taxon>Desulfococcaceae</taxon>
        <taxon>Desulfococcus</taxon>
    </lineage>
</organism>
<dbReference type="SUPFAM" id="SSF53807">
    <property type="entry name" value="Helical backbone' metal receptor"/>
    <property type="match status" value="1"/>
</dbReference>
<dbReference type="PATRIC" id="fig|1121405.3.peg.3103"/>
<sequence length="317" mass="34568">MLHRAVFMVFMAVVGSMSTAFPAGSETAVFVSILPQKYFVERIGGDLVDVHVMVPPGAGPATYEPKPRQMAALSQARIYFAVGVPFERAWLDRIAAANPGMRIVHTDAGIQKIPMAAHHHEGEHGKTPDAKGRHSGVHGSDRAPEPDAHQHEAGTSLDPHVWLSPPLVKIQARHILEALSTADPGNASVYAANYRAFLEEIEALHQELLTVFKDRQGEAFMVFHPSWGYFAAAYGLRQIAIELEGKAPKPAQVMDLIATARTAGVKVIFVQPQFSTKSARVIANAVQGEIAIADPLAENWPQNLRTQAQKFQQTLKP</sequence>